<feature type="compositionally biased region" description="Polar residues" evidence="1">
    <location>
        <begin position="10"/>
        <end position="20"/>
    </location>
</feature>
<evidence type="ECO:0000313" key="5">
    <source>
        <dbReference type="Proteomes" id="UP000029713"/>
    </source>
</evidence>
<dbReference type="AlphaFoldDB" id="A0A098Y4C4"/>
<dbReference type="InterPro" id="IPR029024">
    <property type="entry name" value="TerB-like"/>
</dbReference>
<keyword evidence="5" id="KW-1185">Reference proteome</keyword>
<feature type="domain" description="TerB-C" evidence="3">
    <location>
        <begin position="120"/>
        <end position="244"/>
    </location>
</feature>
<accession>A0A098Y4C4</accession>
<dbReference type="Gene3D" id="1.10.3680.10">
    <property type="entry name" value="TerB-like"/>
    <property type="match status" value="1"/>
</dbReference>
<organism evidence="4 5">
    <name type="scientific">Modestobacter caceresii</name>
    <dbReference type="NCBI Taxonomy" id="1522368"/>
    <lineage>
        <taxon>Bacteria</taxon>
        <taxon>Bacillati</taxon>
        <taxon>Actinomycetota</taxon>
        <taxon>Actinomycetes</taxon>
        <taxon>Geodermatophilales</taxon>
        <taxon>Geodermatophilaceae</taxon>
        <taxon>Modestobacter</taxon>
    </lineage>
</organism>
<gene>
    <name evidence="4" type="ORF">IN07_18180</name>
</gene>
<dbReference type="Pfam" id="PF05099">
    <property type="entry name" value="TerB"/>
    <property type="match status" value="1"/>
</dbReference>
<protein>
    <recommendedName>
        <fullName evidence="6">TerB-C domain-containing protein</fullName>
    </recommendedName>
</protein>
<dbReference type="InterPro" id="IPR007791">
    <property type="entry name" value="DjlA_N"/>
</dbReference>
<evidence type="ECO:0000313" key="4">
    <source>
        <dbReference type="EMBL" id="KGH45287.1"/>
    </source>
</evidence>
<comment type="caution">
    <text evidence="4">The sequence shown here is derived from an EMBL/GenBank/DDBJ whole genome shotgun (WGS) entry which is preliminary data.</text>
</comment>
<dbReference type="EMBL" id="JPMX01000081">
    <property type="protein sequence ID" value="KGH45287.1"/>
    <property type="molecule type" value="Genomic_DNA"/>
</dbReference>
<feature type="region of interest" description="Disordered" evidence="1">
    <location>
        <begin position="1"/>
        <end position="20"/>
    </location>
</feature>
<dbReference type="InterPro" id="IPR028932">
    <property type="entry name" value="TerB-C"/>
</dbReference>
<dbReference type="RefSeq" id="WP_036338069.1">
    <property type="nucleotide sequence ID" value="NZ_JPMX01000081.1"/>
</dbReference>
<feature type="domain" description="Co-chaperone DjlA N-terminal" evidence="2">
    <location>
        <begin position="19"/>
        <end position="76"/>
    </location>
</feature>
<dbReference type="Pfam" id="PF15615">
    <property type="entry name" value="TerB_C"/>
    <property type="match status" value="1"/>
</dbReference>
<name>A0A098Y4C4_9ACTN</name>
<reference evidence="4 5" key="1">
    <citation type="submission" date="2014-07" db="EMBL/GenBank/DDBJ databases">
        <title>Biosystematic studies on Modestobacter strains isolated from extreme hyper-arid desert soil and from historic building.</title>
        <authorList>
            <person name="Bukarasam K."/>
            <person name="Bull A."/>
            <person name="Girard G."/>
            <person name="van Wezel G."/>
            <person name="Goodfellow M."/>
        </authorList>
    </citation>
    <scope>NUCLEOTIDE SEQUENCE [LARGE SCALE GENOMIC DNA]</scope>
    <source>
        <strain evidence="4 5">KNN45-2b</strain>
    </source>
</reference>
<evidence type="ECO:0000256" key="1">
    <source>
        <dbReference type="SAM" id="MobiDB-lite"/>
    </source>
</evidence>
<dbReference type="Proteomes" id="UP000029713">
    <property type="component" value="Unassembled WGS sequence"/>
</dbReference>
<dbReference type="SUPFAM" id="SSF158682">
    <property type="entry name" value="TerB-like"/>
    <property type="match status" value="1"/>
</dbReference>
<proteinExistence type="predicted"/>
<evidence type="ECO:0000259" key="2">
    <source>
        <dbReference type="Pfam" id="PF05099"/>
    </source>
</evidence>
<feature type="non-terminal residue" evidence="4">
    <location>
        <position position="1"/>
    </location>
</feature>
<sequence length="247" mass="25060">MTPPPGPQTPDESTTRTTSSVKLTGLTKRLAALDQAQRENIGDFLTTVAATDGHVSPEEIKILTRVFKLLGLDPASVYSRVHAATTGGITAAVAPVTVRASSPGAHAYAIPPAPAARPDAGAPRDPAAPVQLDAATVAAKLAETSAVTALLGSIFTDEEPAPPSLPATTGPSIAGLDAAHSTLLTVLVGRGSWARAELEAECAGLGLLPDGAVDTLNEAAYERVGDPLVDGEDPITIDPAVAQEMQA</sequence>
<evidence type="ECO:0008006" key="6">
    <source>
        <dbReference type="Google" id="ProtNLM"/>
    </source>
</evidence>
<evidence type="ECO:0000259" key="3">
    <source>
        <dbReference type="Pfam" id="PF15615"/>
    </source>
</evidence>